<name>A0A1B2LZI9_9GAMM</name>
<dbReference type="InterPro" id="IPR037026">
    <property type="entry name" value="Vgr_OB-fold_dom_sf"/>
</dbReference>
<evidence type="ECO:0000313" key="1">
    <source>
        <dbReference type="EMBL" id="AOA58337.1"/>
    </source>
</evidence>
<reference evidence="1 2" key="1">
    <citation type="submission" date="2016-08" db="EMBL/GenBank/DDBJ databases">
        <authorList>
            <person name="Seilhamer J.J."/>
        </authorList>
    </citation>
    <scope>NUCLEOTIDE SEQUENCE [LARGE SCALE GENOMIC DNA]</scope>
    <source>
        <strain evidence="1 2">BRTC-1</strain>
    </source>
</reference>
<dbReference type="AlphaFoldDB" id="A0A1B2LZI9"/>
<dbReference type="Pfam" id="PF18946">
    <property type="entry name" value="Apex"/>
    <property type="match status" value="1"/>
</dbReference>
<sequence length="227" mass="24143">MQSKNENMGLLKPEQAMGGAAQFNAVFRHLTGKMQTIMLVEITSVQGEGVEPVGSVSVRPMVSMLDGADNIIEHGTIHNVPFFRLQGGKNAVVLDPQVGDIGLCAFCSRDISAVKRTKAAAPPASKRQYDWSDGLYIGGFLNDTPVQYIQFAKDHIKVYSPNKIILDAPDVETTGNLAVAGDVTVEKSITAQGIIKSLADVMAKAISLITHKHPGVQNGSSSTGPAQ</sequence>
<dbReference type="STRING" id="1789224.BFG52_08200"/>
<gene>
    <name evidence="1" type="ORF">BFG52_08200</name>
</gene>
<dbReference type="OrthoDB" id="1903830at2"/>
<dbReference type="EMBL" id="CP016895">
    <property type="protein sequence ID" value="AOA58337.1"/>
    <property type="molecule type" value="Genomic_DNA"/>
</dbReference>
<evidence type="ECO:0008006" key="3">
    <source>
        <dbReference type="Google" id="ProtNLM"/>
    </source>
</evidence>
<dbReference type="Proteomes" id="UP000093391">
    <property type="component" value="Chromosome"/>
</dbReference>
<proteinExistence type="predicted"/>
<dbReference type="Gene3D" id="2.40.50.230">
    <property type="entry name" value="Gp5 N-terminal domain"/>
    <property type="match status" value="1"/>
</dbReference>
<dbReference type="InterPro" id="IPR044033">
    <property type="entry name" value="GpV-like_apex"/>
</dbReference>
<dbReference type="KEGG" id="ala:BFG52_08200"/>
<keyword evidence="2" id="KW-1185">Reference proteome</keyword>
<accession>A0A1B2LZI9</accession>
<evidence type="ECO:0000313" key="2">
    <source>
        <dbReference type="Proteomes" id="UP000093391"/>
    </source>
</evidence>
<organism evidence="1 2">
    <name type="scientific">Acinetobacter larvae</name>
    <dbReference type="NCBI Taxonomy" id="1789224"/>
    <lineage>
        <taxon>Bacteria</taxon>
        <taxon>Pseudomonadati</taxon>
        <taxon>Pseudomonadota</taxon>
        <taxon>Gammaproteobacteria</taxon>
        <taxon>Moraxellales</taxon>
        <taxon>Moraxellaceae</taxon>
        <taxon>Acinetobacter</taxon>
    </lineage>
</organism>
<dbReference type="RefSeq" id="WP_067554572.1">
    <property type="nucleotide sequence ID" value="NZ_CP016895.1"/>
</dbReference>
<protein>
    <recommendedName>
        <fullName evidence="3">Phage protein Gp138 N-terminal domain-containing protein</fullName>
    </recommendedName>
</protein>